<comment type="caution">
    <text evidence="2">The sequence shown here is derived from an EMBL/GenBank/DDBJ whole genome shotgun (WGS) entry which is preliminary data.</text>
</comment>
<organism evidence="2 3">
    <name type="scientific">Reticulomyxa filosa</name>
    <dbReference type="NCBI Taxonomy" id="46433"/>
    <lineage>
        <taxon>Eukaryota</taxon>
        <taxon>Sar</taxon>
        <taxon>Rhizaria</taxon>
        <taxon>Retaria</taxon>
        <taxon>Foraminifera</taxon>
        <taxon>Monothalamids</taxon>
        <taxon>Reticulomyxidae</taxon>
        <taxon>Reticulomyxa</taxon>
    </lineage>
</organism>
<accession>X6MRK8</accession>
<keyword evidence="1" id="KW-1133">Transmembrane helix</keyword>
<keyword evidence="3" id="KW-1185">Reference proteome</keyword>
<evidence type="ECO:0000256" key="1">
    <source>
        <dbReference type="SAM" id="Phobius"/>
    </source>
</evidence>
<dbReference type="Proteomes" id="UP000023152">
    <property type="component" value="Unassembled WGS sequence"/>
</dbReference>
<dbReference type="AlphaFoldDB" id="X6MRK8"/>
<evidence type="ECO:0000313" key="3">
    <source>
        <dbReference type="Proteomes" id="UP000023152"/>
    </source>
</evidence>
<feature type="transmembrane region" description="Helical" evidence="1">
    <location>
        <begin position="27"/>
        <end position="44"/>
    </location>
</feature>
<reference evidence="2 3" key="1">
    <citation type="journal article" date="2013" name="Curr. Biol.">
        <title>The Genome of the Foraminiferan Reticulomyxa filosa.</title>
        <authorList>
            <person name="Glockner G."/>
            <person name="Hulsmann N."/>
            <person name="Schleicher M."/>
            <person name="Noegel A.A."/>
            <person name="Eichinger L."/>
            <person name="Gallinger C."/>
            <person name="Pawlowski J."/>
            <person name="Sierra R."/>
            <person name="Euteneuer U."/>
            <person name="Pillet L."/>
            <person name="Moustafa A."/>
            <person name="Platzer M."/>
            <person name="Groth M."/>
            <person name="Szafranski K."/>
            <person name="Schliwa M."/>
        </authorList>
    </citation>
    <scope>NUCLEOTIDE SEQUENCE [LARGE SCALE GENOMIC DNA]</scope>
</reference>
<name>X6MRK8_RETFI</name>
<sequence>MQDNDKQHFLGLELGQGNNAGWNKKSTFLFVILFQTIIMTMIISNNEKASSHLFFVVVIDIVNKEKNFGTIFELQSEKETKIIIQYWLQILEMKLGWINEFDKIIVIFFSRRKGCYFVLRWQYNVNSGNGLQMLTGYLDLIWDINFLFDGQTIVSYSHDKNHSFMERTGK</sequence>
<evidence type="ECO:0000313" key="2">
    <source>
        <dbReference type="EMBL" id="ETO15735.1"/>
    </source>
</evidence>
<gene>
    <name evidence="2" type="ORF">RFI_21629</name>
</gene>
<keyword evidence="1" id="KW-0472">Membrane</keyword>
<dbReference type="EMBL" id="ASPP01018834">
    <property type="protein sequence ID" value="ETO15735.1"/>
    <property type="molecule type" value="Genomic_DNA"/>
</dbReference>
<protein>
    <recommendedName>
        <fullName evidence="4">Transmembrane protein</fullName>
    </recommendedName>
</protein>
<keyword evidence="1" id="KW-0812">Transmembrane</keyword>
<evidence type="ECO:0008006" key="4">
    <source>
        <dbReference type="Google" id="ProtNLM"/>
    </source>
</evidence>
<proteinExistence type="predicted"/>